<evidence type="ECO:0000256" key="2">
    <source>
        <dbReference type="SAM" id="Phobius"/>
    </source>
</evidence>
<keyword evidence="5" id="KW-1185">Reference proteome</keyword>
<dbReference type="EMBL" id="RBWV01000013">
    <property type="protein sequence ID" value="RKS72738.1"/>
    <property type="molecule type" value="Genomic_DNA"/>
</dbReference>
<keyword evidence="2" id="KW-0812">Transmembrane</keyword>
<proteinExistence type="inferred from homology"/>
<dbReference type="Proteomes" id="UP000281955">
    <property type="component" value="Unassembled WGS sequence"/>
</dbReference>
<feature type="transmembrane region" description="Helical" evidence="2">
    <location>
        <begin position="406"/>
        <end position="426"/>
    </location>
</feature>
<dbReference type="InterPro" id="IPR050256">
    <property type="entry name" value="Glycosyltransferase_2"/>
</dbReference>
<dbReference type="InterPro" id="IPR029044">
    <property type="entry name" value="Nucleotide-diphossugar_trans"/>
</dbReference>
<dbReference type="InParanoid" id="A0A420XN69"/>
<dbReference type="OrthoDB" id="9810303at2"/>
<evidence type="ECO:0000313" key="4">
    <source>
        <dbReference type="EMBL" id="RKS72738.1"/>
    </source>
</evidence>
<reference evidence="4 5" key="1">
    <citation type="submission" date="2018-10" db="EMBL/GenBank/DDBJ databases">
        <title>Genomic Encyclopedia of Archaeal and Bacterial Type Strains, Phase II (KMG-II): from individual species to whole genera.</title>
        <authorList>
            <person name="Goeker M."/>
        </authorList>
    </citation>
    <scope>NUCLEOTIDE SEQUENCE [LARGE SCALE GENOMIC DNA]</scope>
    <source>
        <strain evidence="4 5">RP-AC37</strain>
    </source>
</reference>
<feature type="domain" description="Glycosyltransferase 2-like" evidence="3">
    <location>
        <begin position="488"/>
        <end position="645"/>
    </location>
</feature>
<dbReference type="InterPro" id="IPR001173">
    <property type="entry name" value="Glyco_trans_2-like"/>
</dbReference>
<dbReference type="CDD" id="cd04179">
    <property type="entry name" value="DPM_DPG-synthase_like"/>
    <property type="match status" value="1"/>
</dbReference>
<organism evidence="4 5">
    <name type="scientific">Motilibacter peucedani</name>
    <dbReference type="NCBI Taxonomy" id="598650"/>
    <lineage>
        <taxon>Bacteria</taxon>
        <taxon>Bacillati</taxon>
        <taxon>Actinomycetota</taxon>
        <taxon>Actinomycetes</taxon>
        <taxon>Motilibacterales</taxon>
        <taxon>Motilibacteraceae</taxon>
        <taxon>Motilibacter</taxon>
    </lineage>
</organism>
<keyword evidence="4" id="KW-0808">Transferase</keyword>
<feature type="transmembrane region" description="Helical" evidence="2">
    <location>
        <begin position="174"/>
        <end position="191"/>
    </location>
</feature>
<evidence type="ECO:0000313" key="5">
    <source>
        <dbReference type="Proteomes" id="UP000281955"/>
    </source>
</evidence>
<dbReference type="PANTHER" id="PTHR48090">
    <property type="entry name" value="UNDECAPRENYL-PHOSPHATE 4-DEOXY-4-FORMAMIDO-L-ARABINOSE TRANSFERASE-RELATED"/>
    <property type="match status" value="1"/>
</dbReference>
<dbReference type="RefSeq" id="WP_121194241.1">
    <property type="nucleotide sequence ID" value="NZ_RBWV01000013.1"/>
</dbReference>
<keyword evidence="2" id="KW-1133">Transmembrane helix</keyword>
<evidence type="ECO:0000259" key="3">
    <source>
        <dbReference type="Pfam" id="PF00535"/>
    </source>
</evidence>
<feature type="transmembrane region" description="Helical" evidence="2">
    <location>
        <begin position="432"/>
        <end position="452"/>
    </location>
</feature>
<feature type="transmembrane region" description="Helical" evidence="2">
    <location>
        <begin position="198"/>
        <end position="215"/>
    </location>
</feature>
<evidence type="ECO:0000256" key="1">
    <source>
        <dbReference type="ARBA" id="ARBA00006739"/>
    </source>
</evidence>
<feature type="transmembrane region" description="Helical" evidence="2">
    <location>
        <begin position="127"/>
        <end position="144"/>
    </location>
</feature>
<comment type="caution">
    <text evidence="4">The sequence shown here is derived from an EMBL/GenBank/DDBJ whole genome shotgun (WGS) entry which is preliminary data.</text>
</comment>
<dbReference type="Pfam" id="PF00535">
    <property type="entry name" value="Glycos_transf_2"/>
    <property type="match status" value="1"/>
</dbReference>
<gene>
    <name evidence="4" type="ORF">CLV35_2987</name>
</gene>
<dbReference type="SUPFAM" id="SSF53448">
    <property type="entry name" value="Nucleotide-diphospho-sugar transferases"/>
    <property type="match status" value="1"/>
</dbReference>
<name>A0A420XN69_9ACTN</name>
<dbReference type="GO" id="GO:0016740">
    <property type="term" value="F:transferase activity"/>
    <property type="evidence" value="ECO:0007669"/>
    <property type="project" value="UniProtKB-KW"/>
</dbReference>
<feature type="transmembrane region" description="Helical" evidence="2">
    <location>
        <begin position="104"/>
        <end position="121"/>
    </location>
</feature>
<dbReference type="AlphaFoldDB" id="A0A420XN69"/>
<comment type="similarity">
    <text evidence="1">Belongs to the glycosyltransferase 2 family.</text>
</comment>
<accession>A0A420XN69</accession>
<dbReference type="Gene3D" id="3.90.550.10">
    <property type="entry name" value="Spore Coat Polysaccharide Biosynthesis Protein SpsA, Chain A"/>
    <property type="match status" value="1"/>
</dbReference>
<protein>
    <submittedName>
        <fullName evidence="4">Glycosyl transferase family 2</fullName>
    </submittedName>
</protein>
<dbReference type="PANTHER" id="PTHR48090:SF7">
    <property type="entry name" value="RFBJ PROTEIN"/>
    <property type="match status" value="1"/>
</dbReference>
<feature type="transmembrane region" description="Helical" evidence="2">
    <location>
        <begin position="73"/>
        <end position="97"/>
    </location>
</feature>
<sequence>MTRTLRPLLRRHRLLALLVAAGVVLRVLCLLAWTPAMLFIDSWQYVVNRIELDPSMQDPIGYSMALKVLVPTVGLQGVVVLQHLAGLATALAVYAVVLRRGGRPWLAALATAPLLLDGYQLVLEQYVMSDVLFELLLVGAAVALSWRRRPGVVGAAVAGVLVGCSVVVRSVGELVVVPLAIAVLLVAGRAWRRGFVTALALVVGAALPLGVYASYTHAKTGHYAVASSGAQSLYARVAHVVDCDRLELPASERPLCPREPAGSRHPIDWYANNPASPWKSLQPADGKTVQQLMRDFSKRAIRDQPRAVAADYLHDATKALRWTRWATRADVPTYYWEFQTHYPVWAPQDPVAQLATLDEHPRVYPRVARVLRAYELNGGTTPGPVVGLAAVLALAGAVLRRRSTAARTALLWLVPGLAVTLGADVFEFSWRYQVPALLLVVPAGAMGLAALLGPRAPRLAPFPDDVDDAALRAFALRHGEPRLGPVVVVIAAYDEEGSIASTLDGLPRHLDGTRVDVVVVVDGATDGTAAAAEGHDAYVVDVPVNRGQGAALRLGYRLAAAHGAQVVATTDADGQYDPGDLAAVVGPVLRGEADFVSGSRALGRNEGATAVRRLGTPFFARLVSLLARHRVTDTSFGLRAMRAEVATAVQLTQPQYQSSELLLEVLRRGYRAQEVPATMRARGSGSSKKGRDAVYATRYLRVVLGTWWRLRGARASRPAAVPPPVGVENT</sequence>
<keyword evidence="2" id="KW-0472">Membrane</keyword>
<feature type="transmembrane region" description="Helical" evidence="2">
    <location>
        <begin position="381"/>
        <end position="399"/>
    </location>
</feature>